<dbReference type="Proteomes" id="UP000770015">
    <property type="component" value="Unassembled WGS sequence"/>
</dbReference>
<dbReference type="GO" id="GO:0004553">
    <property type="term" value="F:hydrolase activity, hydrolyzing O-glycosyl compounds"/>
    <property type="evidence" value="ECO:0007669"/>
    <property type="project" value="InterPro"/>
</dbReference>
<feature type="site" description="Important for catalytic activity, responsible for pKa modulation of the active site Glu and correct orientation of both the proton donor and substrate" evidence="5">
    <location>
        <position position="146"/>
    </location>
</feature>
<evidence type="ECO:0000256" key="4">
    <source>
        <dbReference type="PIRSR" id="PIRSR606710-1"/>
    </source>
</evidence>
<keyword evidence="9" id="KW-1185">Reference proteome</keyword>
<feature type="domain" description="Beta-xylosidase C-terminal Concanavalin A-like" evidence="7">
    <location>
        <begin position="332"/>
        <end position="513"/>
    </location>
</feature>
<dbReference type="SUPFAM" id="SSF75005">
    <property type="entry name" value="Arabinanase/levansucrase/invertase"/>
    <property type="match status" value="1"/>
</dbReference>
<organism evidence="8 9">
    <name type="scientific">Plectosphaerella plurivora</name>
    <dbReference type="NCBI Taxonomy" id="936078"/>
    <lineage>
        <taxon>Eukaryota</taxon>
        <taxon>Fungi</taxon>
        <taxon>Dikarya</taxon>
        <taxon>Ascomycota</taxon>
        <taxon>Pezizomycotina</taxon>
        <taxon>Sordariomycetes</taxon>
        <taxon>Hypocreomycetidae</taxon>
        <taxon>Glomerellales</taxon>
        <taxon>Plectosphaerellaceae</taxon>
        <taxon>Plectosphaerella</taxon>
    </lineage>
</organism>
<evidence type="ECO:0000256" key="5">
    <source>
        <dbReference type="PIRSR" id="PIRSR606710-2"/>
    </source>
</evidence>
<keyword evidence="3 6" id="KW-0326">Glycosidase</keyword>
<dbReference type="OrthoDB" id="408373at2759"/>
<dbReference type="SUPFAM" id="SSF49899">
    <property type="entry name" value="Concanavalin A-like lectins/glucanases"/>
    <property type="match status" value="1"/>
</dbReference>
<dbReference type="GO" id="GO:0005975">
    <property type="term" value="P:carbohydrate metabolic process"/>
    <property type="evidence" value="ECO:0007669"/>
    <property type="project" value="InterPro"/>
</dbReference>
<keyword evidence="2 6" id="KW-0378">Hydrolase</keyword>
<dbReference type="PANTHER" id="PTHR42812">
    <property type="entry name" value="BETA-XYLOSIDASE"/>
    <property type="match status" value="1"/>
</dbReference>
<feature type="active site" description="Proton donor" evidence="4">
    <location>
        <position position="200"/>
    </location>
</feature>
<evidence type="ECO:0000256" key="6">
    <source>
        <dbReference type="RuleBase" id="RU361187"/>
    </source>
</evidence>
<gene>
    <name evidence="8" type="ORF">F5X68DRAFT_220660</name>
</gene>
<dbReference type="InterPro" id="IPR051795">
    <property type="entry name" value="Glycosyl_Hydrlase_43"/>
</dbReference>
<dbReference type="InterPro" id="IPR023296">
    <property type="entry name" value="Glyco_hydro_beta-prop_sf"/>
</dbReference>
<proteinExistence type="inferred from homology"/>
<dbReference type="EMBL" id="JAGSXJ010000004">
    <property type="protein sequence ID" value="KAH6692494.1"/>
    <property type="molecule type" value="Genomic_DNA"/>
</dbReference>
<evidence type="ECO:0000259" key="7">
    <source>
        <dbReference type="Pfam" id="PF17851"/>
    </source>
</evidence>
<dbReference type="Gene3D" id="2.60.120.200">
    <property type="match status" value="1"/>
</dbReference>
<dbReference type="CDD" id="cd18617">
    <property type="entry name" value="GH43_XynB-like"/>
    <property type="match status" value="1"/>
</dbReference>
<comment type="caution">
    <text evidence="8">The sequence shown here is derived from an EMBL/GenBank/DDBJ whole genome shotgun (WGS) entry which is preliminary data.</text>
</comment>
<dbReference type="AlphaFoldDB" id="A0A9P8VIU4"/>
<dbReference type="InterPro" id="IPR013320">
    <property type="entry name" value="ConA-like_dom_sf"/>
</dbReference>
<name>A0A9P8VIU4_9PEZI</name>
<evidence type="ECO:0000256" key="1">
    <source>
        <dbReference type="ARBA" id="ARBA00009865"/>
    </source>
</evidence>
<feature type="active site" description="Proton acceptor" evidence="4">
    <location>
        <position position="15"/>
    </location>
</feature>
<dbReference type="Gene3D" id="2.115.10.20">
    <property type="entry name" value="Glycosyl hydrolase domain, family 43"/>
    <property type="match status" value="1"/>
</dbReference>
<evidence type="ECO:0000313" key="8">
    <source>
        <dbReference type="EMBL" id="KAH6692494.1"/>
    </source>
</evidence>
<evidence type="ECO:0000256" key="3">
    <source>
        <dbReference type="ARBA" id="ARBA00023295"/>
    </source>
</evidence>
<sequence>MTTISNPIIPGFAPDPSIVKIDGTFFLVTSSFHLFPGLPIYAATDLASWTHVGNAINRKSQLSLAKSTVLIHRDREQPLVGAGGLYAPTIRHHEGTTYIVCTNVIHSEGQPQNGKPPTFHNFIVSTTDILAGKWSDPVPFDFNGIDPDLFFDDDGRVYLLGSSWKIPSGSISGFEIDLSTGENKSEEQIVWHGAIKVIPEGPHLYKRAGQYYLLIAEGGTHDDHQISIARADKPLGPYESCEVNPILKPTAGMDTDVMYTGHGDLFQDAQDRWWLTCLGVRKTKDGRPSIMGRESFLTAAKWDEGTWPALEQPIAKTVTLPSLLPPRSITSEPGVDWVYIRDPDLDSYKILPEKQTVSLKPSEAGLDNGGDSPVTFAGKRQRSLDGEARATLSLHLSDRTPGLAGLVYYKDEHRHATIAFDSAQAAFVFRAVNAAKSEQLLPRSKTFPVGEKVNGDADAEFRIAHTEKNLVFSYRLRIAGQGEWTVAGTVDTEALTDHDFTGPCIGVFATCAESSKGQGLREFSDVSLV</sequence>
<dbReference type="Pfam" id="PF17851">
    <property type="entry name" value="GH43_C2"/>
    <property type="match status" value="1"/>
</dbReference>
<reference evidence="8" key="1">
    <citation type="journal article" date="2021" name="Nat. Commun.">
        <title>Genetic determinants of endophytism in the Arabidopsis root mycobiome.</title>
        <authorList>
            <person name="Mesny F."/>
            <person name="Miyauchi S."/>
            <person name="Thiergart T."/>
            <person name="Pickel B."/>
            <person name="Atanasova L."/>
            <person name="Karlsson M."/>
            <person name="Huettel B."/>
            <person name="Barry K.W."/>
            <person name="Haridas S."/>
            <person name="Chen C."/>
            <person name="Bauer D."/>
            <person name="Andreopoulos W."/>
            <person name="Pangilinan J."/>
            <person name="LaButti K."/>
            <person name="Riley R."/>
            <person name="Lipzen A."/>
            <person name="Clum A."/>
            <person name="Drula E."/>
            <person name="Henrissat B."/>
            <person name="Kohler A."/>
            <person name="Grigoriev I.V."/>
            <person name="Martin F.M."/>
            <person name="Hacquard S."/>
        </authorList>
    </citation>
    <scope>NUCLEOTIDE SEQUENCE</scope>
    <source>
        <strain evidence="8">MPI-SDFR-AT-0117</strain>
    </source>
</reference>
<dbReference type="PANTHER" id="PTHR42812:SF12">
    <property type="entry name" value="BETA-XYLOSIDASE-RELATED"/>
    <property type="match status" value="1"/>
</dbReference>
<dbReference type="Pfam" id="PF04616">
    <property type="entry name" value="Glyco_hydro_43"/>
    <property type="match status" value="1"/>
</dbReference>
<protein>
    <submittedName>
        <fullName evidence="8">Xylosidase/arabinosidase</fullName>
    </submittedName>
</protein>
<dbReference type="InterPro" id="IPR041542">
    <property type="entry name" value="GH43_C2"/>
</dbReference>
<comment type="similarity">
    <text evidence="1 6">Belongs to the glycosyl hydrolase 43 family.</text>
</comment>
<accession>A0A9P8VIU4</accession>
<evidence type="ECO:0000313" key="9">
    <source>
        <dbReference type="Proteomes" id="UP000770015"/>
    </source>
</evidence>
<dbReference type="InterPro" id="IPR006710">
    <property type="entry name" value="Glyco_hydro_43"/>
</dbReference>
<evidence type="ECO:0000256" key="2">
    <source>
        <dbReference type="ARBA" id="ARBA00022801"/>
    </source>
</evidence>